<comment type="caution">
    <text evidence="1">The sequence shown here is derived from an EMBL/GenBank/DDBJ whole genome shotgun (WGS) entry which is preliminary data.</text>
</comment>
<organism evidence="1 2">
    <name type="scientific">Eumeta variegata</name>
    <name type="common">Bagworm moth</name>
    <name type="synonym">Eumeta japonica</name>
    <dbReference type="NCBI Taxonomy" id="151549"/>
    <lineage>
        <taxon>Eukaryota</taxon>
        <taxon>Metazoa</taxon>
        <taxon>Ecdysozoa</taxon>
        <taxon>Arthropoda</taxon>
        <taxon>Hexapoda</taxon>
        <taxon>Insecta</taxon>
        <taxon>Pterygota</taxon>
        <taxon>Neoptera</taxon>
        <taxon>Endopterygota</taxon>
        <taxon>Lepidoptera</taxon>
        <taxon>Glossata</taxon>
        <taxon>Ditrysia</taxon>
        <taxon>Tineoidea</taxon>
        <taxon>Psychidae</taxon>
        <taxon>Oiketicinae</taxon>
        <taxon>Eumeta</taxon>
    </lineage>
</organism>
<sequence>MDMSPRKGQKVSMEGEGLRNESISLFRSTPHRALWDSDHHPGQRGSETVRDRRRDFVYEAQSERFNLTPVKNSSVDLFMNPEPRKLQARDQTVLDLADFAYSSKDSVKPETCGSFAASSARAESILLYQLILMNAAKAVPRTFLQIERTSYQRACAVHTQILVKKTWPDVHPSPLKGLNIVTQEALVVYCITARGDVNKINLTKLEYAQRAVLKITLFKFSRCNVTDSTSSGERVHGAPKEVSFQNCAFVCACVALRGHLNPMRVRMRRARHSPARP</sequence>
<proteinExistence type="predicted"/>
<dbReference type="AlphaFoldDB" id="A0A4C1V1J5"/>
<gene>
    <name evidence="1" type="ORF">EVAR_16815_1</name>
</gene>
<dbReference type="EMBL" id="BGZK01000263">
    <property type="protein sequence ID" value="GBP32653.1"/>
    <property type="molecule type" value="Genomic_DNA"/>
</dbReference>
<keyword evidence="2" id="KW-1185">Reference proteome</keyword>
<protein>
    <submittedName>
        <fullName evidence="1">Uncharacterized protein</fullName>
    </submittedName>
</protein>
<accession>A0A4C1V1J5</accession>
<evidence type="ECO:0000313" key="2">
    <source>
        <dbReference type="Proteomes" id="UP000299102"/>
    </source>
</evidence>
<evidence type="ECO:0000313" key="1">
    <source>
        <dbReference type="EMBL" id="GBP32653.1"/>
    </source>
</evidence>
<reference evidence="1 2" key="1">
    <citation type="journal article" date="2019" name="Commun. Biol.">
        <title>The bagworm genome reveals a unique fibroin gene that provides high tensile strength.</title>
        <authorList>
            <person name="Kono N."/>
            <person name="Nakamura H."/>
            <person name="Ohtoshi R."/>
            <person name="Tomita M."/>
            <person name="Numata K."/>
            <person name="Arakawa K."/>
        </authorList>
    </citation>
    <scope>NUCLEOTIDE SEQUENCE [LARGE SCALE GENOMIC DNA]</scope>
</reference>
<dbReference type="Proteomes" id="UP000299102">
    <property type="component" value="Unassembled WGS sequence"/>
</dbReference>
<name>A0A4C1V1J5_EUMVA</name>